<evidence type="ECO:0000259" key="7">
    <source>
        <dbReference type="PROSITE" id="PS50110"/>
    </source>
</evidence>
<dbReference type="InterPro" id="IPR000792">
    <property type="entry name" value="Tscrpt_reg_LuxR_C"/>
</dbReference>
<keyword evidence="4" id="KW-0804">Transcription</keyword>
<organism evidence="8 9">
    <name type="scientific">Nocardiopsis tropica</name>
    <dbReference type="NCBI Taxonomy" id="109330"/>
    <lineage>
        <taxon>Bacteria</taxon>
        <taxon>Bacillati</taxon>
        <taxon>Actinomycetota</taxon>
        <taxon>Actinomycetes</taxon>
        <taxon>Streptosporangiales</taxon>
        <taxon>Nocardiopsidaceae</taxon>
        <taxon>Nocardiopsis</taxon>
    </lineage>
</organism>
<reference evidence="8 9" key="1">
    <citation type="submission" date="2023-07" db="EMBL/GenBank/DDBJ databases">
        <authorList>
            <person name="Girao M."/>
            <person name="Carvalho M.F."/>
        </authorList>
    </citation>
    <scope>NUCLEOTIDE SEQUENCE [LARGE SCALE GENOMIC DNA]</scope>
    <source>
        <strain evidence="8 9">66/93</strain>
    </source>
</reference>
<evidence type="ECO:0000256" key="1">
    <source>
        <dbReference type="ARBA" id="ARBA00022553"/>
    </source>
</evidence>
<feature type="modified residue" description="4-aspartylphosphate" evidence="5">
    <location>
        <position position="54"/>
    </location>
</feature>
<feature type="domain" description="Response regulatory" evidence="7">
    <location>
        <begin position="3"/>
        <end position="119"/>
    </location>
</feature>
<evidence type="ECO:0000313" key="9">
    <source>
        <dbReference type="Proteomes" id="UP001348641"/>
    </source>
</evidence>
<proteinExistence type="predicted"/>
<feature type="domain" description="HTH luxR-type" evidence="6">
    <location>
        <begin position="148"/>
        <end position="213"/>
    </location>
</feature>
<evidence type="ECO:0000256" key="4">
    <source>
        <dbReference type="ARBA" id="ARBA00023163"/>
    </source>
</evidence>
<accession>A0ABU7KSM9</accession>
<dbReference type="Gene3D" id="3.40.50.2300">
    <property type="match status" value="1"/>
</dbReference>
<protein>
    <submittedName>
        <fullName evidence="8">Response regulator transcription factor</fullName>
    </submittedName>
</protein>
<dbReference type="InterPro" id="IPR001789">
    <property type="entry name" value="Sig_transdc_resp-reg_receiver"/>
</dbReference>
<evidence type="ECO:0000256" key="5">
    <source>
        <dbReference type="PROSITE-ProRule" id="PRU00169"/>
    </source>
</evidence>
<evidence type="ECO:0000256" key="2">
    <source>
        <dbReference type="ARBA" id="ARBA00023015"/>
    </source>
</evidence>
<dbReference type="InterPro" id="IPR011006">
    <property type="entry name" value="CheY-like_superfamily"/>
</dbReference>
<evidence type="ECO:0000313" key="8">
    <source>
        <dbReference type="EMBL" id="MEE2052293.1"/>
    </source>
</evidence>
<dbReference type="Pfam" id="PF00196">
    <property type="entry name" value="GerE"/>
    <property type="match status" value="1"/>
</dbReference>
<evidence type="ECO:0000259" key="6">
    <source>
        <dbReference type="PROSITE" id="PS50043"/>
    </source>
</evidence>
<dbReference type="RefSeq" id="WP_330159340.1">
    <property type="nucleotide sequence ID" value="NZ_BAAAJA010000012.1"/>
</dbReference>
<dbReference type="PANTHER" id="PTHR43214:SF24">
    <property type="entry name" value="TRANSCRIPTIONAL REGULATORY PROTEIN NARL-RELATED"/>
    <property type="match status" value="1"/>
</dbReference>
<dbReference type="PROSITE" id="PS50043">
    <property type="entry name" value="HTH_LUXR_2"/>
    <property type="match status" value="1"/>
</dbReference>
<dbReference type="InterPro" id="IPR016032">
    <property type="entry name" value="Sig_transdc_resp-reg_C-effctor"/>
</dbReference>
<dbReference type="InterPro" id="IPR058245">
    <property type="entry name" value="NreC/VraR/RcsB-like_REC"/>
</dbReference>
<dbReference type="PANTHER" id="PTHR43214">
    <property type="entry name" value="TWO-COMPONENT RESPONSE REGULATOR"/>
    <property type="match status" value="1"/>
</dbReference>
<keyword evidence="1 5" id="KW-0597">Phosphoprotein</keyword>
<sequence>MVRVLLVDDEAMIRAGVRSILANDPGIEVVAEAADGREGVEMVRAYRPDVVLVDIRMPVMDGLDAAAEMRRVAPGTGVVVLTTFGEEEYVVRALAGGADGFLLKTGDPRELILGVRAVAEGGAFLSPRVARRVLDELDRGRAAERLAAGGRVSGLTRREREVLALLGAGLSNAEIGRRLFLVEGTVKGHVSTVLKRLGVRNRVEAAVLAHEAGLVDRSGNVADPLRDGG</sequence>
<dbReference type="SMART" id="SM00421">
    <property type="entry name" value="HTH_LUXR"/>
    <property type="match status" value="1"/>
</dbReference>
<name>A0ABU7KSM9_9ACTN</name>
<keyword evidence="2" id="KW-0805">Transcription regulation</keyword>
<gene>
    <name evidence="8" type="ORF">Q8A49_17475</name>
</gene>
<dbReference type="InterPro" id="IPR039420">
    <property type="entry name" value="WalR-like"/>
</dbReference>
<dbReference type="Pfam" id="PF00072">
    <property type="entry name" value="Response_reg"/>
    <property type="match status" value="1"/>
</dbReference>
<dbReference type="Proteomes" id="UP001348641">
    <property type="component" value="Unassembled WGS sequence"/>
</dbReference>
<dbReference type="PRINTS" id="PR00038">
    <property type="entry name" value="HTHLUXR"/>
</dbReference>
<dbReference type="CDD" id="cd06170">
    <property type="entry name" value="LuxR_C_like"/>
    <property type="match status" value="1"/>
</dbReference>
<dbReference type="PROSITE" id="PS50110">
    <property type="entry name" value="RESPONSE_REGULATORY"/>
    <property type="match status" value="1"/>
</dbReference>
<evidence type="ECO:0000256" key="3">
    <source>
        <dbReference type="ARBA" id="ARBA00023125"/>
    </source>
</evidence>
<dbReference type="EMBL" id="JAUUCC010000043">
    <property type="protein sequence ID" value="MEE2052293.1"/>
    <property type="molecule type" value="Genomic_DNA"/>
</dbReference>
<comment type="caution">
    <text evidence="8">The sequence shown here is derived from an EMBL/GenBank/DDBJ whole genome shotgun (WGS) entry which is preliminary data.</text>
</comment>
<keyword evidence="3" id="KW-0238">DNA-binding</keyword>
<dbReference type="SUPFAM" id="SSF46894">
    <property type="entry name" value="C-terminal effector domain of the bipartite response regulators"/>
    <property type="match status" value="1"/>
</dbReference>
<dbReference type="CDD" id="cd17535">
    <property type="entry name" value="REC_NarL-like"/>
    <property type="match status" value="1"/>
</dbReference>
<dbReference type="SUPFAM" id="SSF52172">
    <property type="entry name" value="CheY-like"/>
    <property type="match status" value="1"/>
</dbReference>
<dbReference type="SMART" id="SM00448">
    <property type="entry name" value="REC"/>
    <property type="match status" value="1"/>
</dbReference>